<gene>
    <name evidence="1" type="ORF">ElyMa_005878500</name>
</gene>
<dbReference type="EMBL" id="BMAT01011805">
    <property type="protein sequence ID" value="GFR79588.1"/>
    <property type="molecule type" value="Genomic_DNA"/>
</dbReference>
<dbReference type="AlphaFoldDB" id="A0AAV4G1Y1"/>
<comment type="caution">
    <text evidence="1">The sequence shown here is derived from an EMBL/GenBank/DDBJ whole genome shotgun (WGS) entry which is preliminary data.</text>
</comment>
<reference evidence="1 2" key="1">
    <citation type="journal article" date="2021" name="Elife">
        <title>Chloroplast acquisition without the gene transfer in kleptoplastic sea slugs, Plakobranchus ocellatus.</title>
        <authorList>
            <person name="Maeda T."/>
            <person name="Takahashi S."/>
            <person name="Yoshida T."/>
            <person name="Shimamura S."/>
            <person name="Takaki Y."/>
            <person name="Nagai Y."/>
            <person name="Toyoda A."/>
            <person name="Suzuki Y."/>
            <person name="Arimoto A."/>
            <person name="Ishii H."/>
            <person name="Satoh N."/>
            <person name="Nishiyama T."/>
            <person name="Hasebe M."/>
            <person name="Maruyama T."/>
            <person name="Minagawa J."/>
            <person name="Obokata J."/>
            <person name="Shigenobu S."/>
        </authorList>
    </citation>
    <scope>NUCLEOTIDE SEQUENCE [LARGE SCALE GENOMIC DNA]</scope>
</reference>
<sequence>MQHASSFLDLSIFSPHKAAHQKCLEWSPDLKVTVNASEQAITVDYCTDSASPQTYTCITEVNSSSTSAAQCHTLDQVKPYCRCQERIKDPCAVTVFHGKAPYHIPAPSLTLEPTGDDKNGNVKS</sequence>
<dbReference type="Proteomes" id="UP000762676">
    <property type="component" value="Unassembled WGS sequence"/>
</dbReference>
<accession>A0AAV4G1Y1</accession>
<organism evidence="1 2">
    <name type="scientific">Elysia marginata</name>
    <dbReference type="NCBI Taxonomy" id="1093978"/>
    <lineage>
        <taxon>Eukaryota</taxon>
        <taxon>Metazoa</taxon>
        <taxon>Spiralia</taxon>
        <taxon>Lophotrochozoa</taxon>
        <taxon>Mollusca</taxon>
        <taxon>Gastropoda</taxon>
        <taxon>Heterobranchia</taxon>
        <taxon>Euthyneura</taxon>
        <taxon>Panpulmonata</taxon>
        <taxon>Sacoglossa</taxon>
        <taxon>Placobranchoidea</taxon>
        <taxon>Plakobranchidae</taxon>
        <taxon>Elysia</taxon>
    </lineage>
</organism>
<keyword evidence="2" id="KW-1185">Reference proteome</keyword>
<protein>
    <recommendedName>
        <fullName evidence="3">Phlebovirus glycoprotein G2 fusion domain-containing protein</fullName>
    </recommendedName>
</protein>
<evidence type="ECO:0008006" key="3">
    <source>
        <dbReference type="Google" id="ProtNLM"/>
    </source>
</evidence>
<name>A0AAV4G1Y1_9GAST</name>
<evidence type="ECO:0000313" key="1">
    <source>
        <dbReference type="EMBL" id="GFR79588.1"/>
    </source>
</evidence>
<evidence type="ECO:0000313" key="2">
    <source>
        <dbReference type="Proteomes" id="UP000762676"/>
    </source>
</evidence>
<proteinExistence type="predicted"/>